<keyword evidence="8" id="KW-0548">Nucleotidyltransferase</keyword>
<dbReference type="EMBL" id="LK932371">
    <property type="protein sequence ID" value="CDS84947.1"/>
    <property type="molecule type" value="Genomic_DNA"/>
</dbReference>
<dbReference type="EMBL" id="LK932485">
    <property type="protein sequence ID" value="CDS84514.1"/>
    <property type="molecule type" value="Genomic_DNA"/>
</dbReference>
<dbReference type="KEGG" id="pdf:CD630DERM_10280"/>
<keyword evidence="2" id="KW-0472">Membrane</keyword>
<feature type="transmembrane region" description="Helical" evidence="2">
    <location>
        <begin position="12"/>
        <end position="30"/>
    </location>
</feature>
<dbReference type="EMBL" id="LK933327">
    <property type="protein sequence ID" value="CDT67527.1"/>
    <property type="molecule type" value="Genomic_DNA"/>
</dbReference>
<dbReference type="GO" id="GO:0052621">
    <property type="term" value="F:diguanylate cyclase activity"/>
    <property type="evidence" value="ECO:0007669"/>
    <property type="project" value="UniProtKB-EC"/>
</dbReference>
<dbReference type="OMA" id="AYWESIR"/>
<dbReference type="InterPro" id="IPR029787">
    <property type="entry name" value="Nucleotide_cyclase"/>
</dbReference>
<evidence type="ECO:0000313" key="8">
    <source>
        <dbReference type="EMBL" id="SJS01830.1"/>
    </source>
</evidence>
<reference evidence="7" key="4">
    <citation type="submission" date="2021-06" db="EMBL/GenBank/DDBJ databases">
        <authorList>
            <consortium name="NCBI Pathogen Detection Project"/>
        </authorList>
    </citation>
    <scope>NUCLEOTIDE SEQUENCE</scope>
    <source>
        <strain evidence="7">HN1000</strain>
    </source>
</reference>
<evidence type="ECO:0000313" key="9">
    <source>
        <dbReference type="EMBL" id="VHY17097.1"/>
    </source>
</evidence>
<feature type="coiled-coil region" evidence="1">
    <location>
        <begin position="104"/>
        <end position="131"/>
    </location>
</feature>
<evidence type="ECO:0000313" key="10">
    <source>
        <dbReference type="Proteomes" id="UP000189137"/>
    </source>
</evidence>
<dbReference type="PROSITE" id="PS50887">
    <property type="entry name" value="GGDEF"/>
    <property type="match status" value="1"/>
</dbReference>
<dbReference type="RefSeq" id="WP_003437011.1">
    <property type="nucleotide sequence ID" value="NZ_AP031492.1"/>
</dbReference>
<evidence type="ECO:0000313" key="6">
    <source>
        <dbReference type="EMBL" id="CDT67527.1"/>
    </source>
</evidence>
<dbReference type="Proteomes" id="UP000189137">
    <property type="component" value="Unassembled WGS sequence"/>
</dbReference>
<dbReference type="PATRIC" id="fig|1496.1373.peg.3641"/>
<feature type="domain" description="GGDEF" evidence="3">
    <location>
        <begin position="159"/>
        <end position="282"/>
    </location>
</feature>
<dbReference type="EMBL" id="DAEPXK010000039">
    <property type="protein sequence ID" value="HBH1543503.1"/>
    <property type="molecule type" value="Genomic_DNA"/>
</dbReference>
<keyword evidence="1" id="KW-0175">Coiled coil</keyword>
<keyword evidence="2" id="KW-1133">Transmembrane helix</keyword>
<dbReference type="NCBIfam" id="TIGR00254">
    <property type="entry name" value="GGDEF"/>
    <property type="match status" value="1"/>
</dbReference>
<evidence type="ECO:0000313" key="5">
    <source>
        <dbReference type="EMBL" id="CDS84947.1"/>
    </source>
</evidence>
<name>A0A031WFQ2_CLODI</name>
<reference evidence="9 11" key="3">
    <citation type="submission" date="2019-04" db="EMBL/GenBank/DDBJ databases">
        <authorList>
            <consortium name="Pathogen Informatics"/>
        </authorList>
    </citation>
    <scope>NUCLEOTIDE SEQUENCE [LARGE SCALE GENOMIC DNA]</scope>
    <source>
        <strain evidence="9">Tl291</strain>
        <strain evidence="11">tl291</strain>
        <strain evidence="8 10">VRECD0157</strain>
    </source>
</reference>
<dbReference type="InterPro" id="IPR043128">
    <property type="entry name" value="Rev_trsase/Diguanyl_cyclase"/>
</dbReference>
<evidence type="ECO:0000256" key="2">
    <source>
        <dbReference type="SAM" id="Phobius"/>
    </source>
</evidence>
<keyword evidence="8" id="KW-0808">Transferase</keyword>
<dbReference type="Proteomes" id="UP000372533">
    <property type="component" value="Unassembled WGS sequence"/>
</dbReference>
<dbReference type="SMART" id="SM00267">
    <property type="entry name" value="GGDEF"/>
    <property type="match status" value="1"/>
</dbReference>
<organism evidence="6">
    <name type="scientific">Clostridioides difficile</name>
    <name type="common">Peptoclostridium difficile</name>
    <dbReference type="NCBI Taxonomy" id="1496"/>
    <lineage>
        <taxon>Bacteria</taxon>
        <taxon>Bacillati</taxon>
        <taxon>Bacillota</taxon>
        <taxon>Clostridia</taxon>
        <taxon>Peptostreptococcales</taxon>
        <taxon>Peptostreptococcaceae</taxon>
        <taxon>Clostridioides</taxon>
    </lineage>
</organism>
<dbReference type="Pfam" id="PF00990">
    <property type="entry name" value="GGDEF"/>
    <property type="match status" value="1"/>
</dbReference>
<feature type="transmembrane region" description="Helical" evidence="2">
    <location>
        <begin position="89"/>
        <end position="107"/>
    </location>
</feature>
<keyword evidence="2" id="KW-0812">Transmembrane</keyword>
<dbReference type="AlphaFoldDB" id="A0A031WFQ2"/>
<evidence type="ECO:0000313" key="7">
    <source>
        <dbReference type="EMBL" id="HBH1543503.1"/>
    </source>
</evidence>
<evidence type="ECO:0000313" key="4">
    <source>
        <dbReference type="EMBL" id="CDS84514.1"/>
    </source>
</evidence>
<dbReference type="Gene3D" id="3.30.70.270">
    <property type="match status" value="1"/>
</dbReference>
<sequence>MNRINKKIDLLILALLVFIFLIVGIVILSIRTENKLNVFIMLAIIFFIIMLTYLSNSVVGLITSSIIIFMYTSYILYNNITHNMDVEFISYMWIIATPVSSIIMGNLNKSINELQNTNKKLSEQYKELVTIDSETGLRNLKIFYNDVNMEISKSIRHNTDFSLMIVKLPYYGNLQTIFGENKTNKIVKYIGSNIIECTRNEDIIYSLQKDMIGILMPNTSLEGSKVVKDRIKKRIKELNLDLNNRGKYVNIDVKIAFLQYKSSFGDSINFKNIVEEELQYDV</sequence>
<reference evidence="6" key="1">
    <citation type="submission" date="2014-07" db="EMBL/GenBank/DDBJ databases">
        <authorList>
            <person name="Monot Marc"/>
        </authorList>
    </citation>
    <scope>NUCLEOTIDE SEQUENCE</scope>
    <source>
        <strain evidence="6">7032989</strain>
        <strain evidence="5">7032994</strain>
    </source>
</reference>
<feature type="transmembrane region" description="Helical" evidence="2">
    <location>
        <begin position="36"/>
        <end position="54"/>
    </location>
</feature>
<dbReference type="Proteomes" id="UP000878956">
    <property type="component" value="Unassembled WGS sequence"/>
</dbReference>
<accession>A0A031WFQ2</accession>
<dbReference type="SUPFAM" id="SSF55073">
    <property type="entry name" value="Nucleotide cyclase"/>
    <property type="match status" value="1"/>
</dbReference>
<reference evidence="7" key="2">
    <citation type="journal article" date="2018" name="Genome Biol.">
        <title>SKESA: strategic k-mer extension for scrupulous assemblies.</title>
        <authorList>
            <person name="Souvorov A."/>
            <person name="Agarwala R."/>
            <person name="Lipman D.J."/>
        </authorList>
    </citation>
    <scope>NUCLEOTIDE SEQUENCE</scope>
    <source>
        <strain evidence="7">HN1000</strain>
    </source>
</reference>
<dbReference type="EMBL" id="CAAJVP010000018">
    <property type="protein sequence ID" value="VHY17097.1"/>
    <property type="molecule type" value="Genomic_DNA"/>
</dbReference>
<evidence type="ECO:0000259" key="3">
    <source>
        <dbReference type="PROSITE" id="PS50887"/>
    </source>
</evidence>
<proteinExistence type="predicted"/>
<dbReference type="GeneID" id="66353455"/>
<feature type="transmembrane region" description="Helical" evidence="2">
    <location>
        <begin position="59"/>
        <end position="77"/>
    </location>
</feature>
<dbReference type="InterPro" id="IPR000160">
    <property type="entry name" value="GGDEF_dom"/>
</dbReference>
<dbReference type="EC" id="2.7.7.65" evidence="8 9"/>
<dbReference type="EMBL" id="FUPS01000003">
    <property type="protein sequence ID" value="SJS01830.1"/>
    <property type="molecule type" value="Genomic_DNA"/>
</dbReference>
<protein>
    <submittedName>
        <fullName evidence="7">GGDEF domain-containing protein</fullName>
    </submittedName>
    <submittedName>
        <fullName evidence="8">Probable diguanylate cyclase YdaM</fullName>
    </submittedName>
    <submittedName>
        <fullName evidence="6 9">Signaling protein</fullName>
        <ecNumber evidence="8 9">2.7.7.65</ecNumber>
    </submittedName>
</protein>
<gene>
    <name evidence="8" type="primary">ydaM</name>
    <name evidence="6" type="ORF">BN1095_630081</name>
    <name evidence="4" type="ORF">BN1096_340077</name>
    <name evidence="5" type="ORF">BN1097_350082</name>
    <name evidence="7" type="ORF">KRM00_003032</name>
    <name evidence="9" type="ORF">SAMEA1402366_03090</name>
    <name evidence="8" type="ORF">SAMEA3375112_00958</name>
</gene>
<evidence type="ECO:0000313" key="11">
    <source>
        <dbReference type="Proteomes" id="UP000372533"/>
    </source>
</evidence>
<evidence type="ECO:0000256" key="1">
    <source>
        <dbReference type="SAM" id="Coils"/>
    </source>
</evidence>